<comment type="caution">
    <text evidence="1">The sequence shown here is derived from an EMBL/GenBank/DDBJ whole genome shotgun (WGS) entry which is preliminary data.</text>
</comment>
<accession>A0A0P9UNZ8</accession>
<organism evidence="1 2">
    <name type="scientific">Pseudomonas meliae</name>
    <dbReference type="NCBI Taxonomy" id="86176"/>
    <lineage>
        <taxon>Bacteria</taxon>
        <taxon>Pseudomonadati</taxon>
        <taxon>Pseudomonadota</taxon>
        <taxon>Gammaproteobacteria</taxon>
        <taxon>Pseudomonadales</taxon>
        <taxon>Pseudomonadaceae</taxon>
        <taxon>Pseudomonas</taxon>
    </lineage>
</organism>
<proteinExistence type="predicted"/>
<dbReference type="PATRIC" id="fig|86176.4.peg.3970"/>
<dbReference type="AlphaFoldDB" id="A0A0P9UNZ8"/>
<keyword evidence="2" id="KW-1185">Reference proteome</keyword>
<dbReference type="EMBL" id="LJQT01000165">
    <property type="protein sequence ID" value="KPX91110.1"/>
    <property type="molecule type" value="Genomic_DNA"/>
</dbReference>
<name>A0A0P9UNZ8_9PSED</name>
<dbReference type="Proteomes" id="UP000050455">
    <property type="component" value="Unassembled WGS sequence"/>
</dbReference>
<evidence type="ECO:0000313" key="1">
    <source>
        <dbReference type="EMBL" id="KPX91110.1"/>
    </source>
</evidence>
<sequence length="239" mass="26595">MSNVKQDQTVPVSELGKNFEKPVLPLMAMATKARVWGDPTPDAIEPDPTQLTTEMRATITHQSQSKCYFCGIHARAGHVHNINHNHQDLRTENLRLVDPLCHGWQHLGEIAEGDAFIAYLPGLSPQDVNHLQRATMIAIETGDEQTKADAKKILNWMASHREYTEKAWDTNSPKILAEAMTRLGKTDADVNSLVFQGLSVIFNPAQFSQVIKGWAQEAYGAAPVSTWAQVHHDVMNAPR</sequence>
<protein>
    <submittedName>
        <fullName evidence="1">TraT protein</fullName>
    </submittedName>
</protein>
<dbReference type="RefSeq" id="WP_044345711.1">
    <property type="nucleotide sequence ID" value="NZ_JYHE01000217.1"/>
</dbReference>
<reference evidence="1 2" key="1">
    <citation type="submission" date="2015-09" db="EMBL/GenBank/DDBJ databases">
        <title>Genome announcement of multiple Pseudomonas syringae strains.</title>
        <authorList>
            <person name="Thakur S."/>
            <person name="Wang P.W."/>
            <person name="Gong Y."/>
            <person name="Weir B.S."/>
            <person name="Guttman D.S."/>
        </authorList>
    </citation>
    <scope>NUCLEOTIDE SEQUENCE [LARGE SCALE GENOMIC DNA]</scope>
    <source>
        <strain evidence="1 2">ICMP6289</strain>
    </source>
</reference>
<evidence type="ECO:0000313" key="2">
    <source>
        <dbReference type="Proteomes" id="UP000050455"/>
    </source>
</evidence>
<gene>
    <name evidence="1" type="ORF">ALO64_03529</name>
</gene>